<dbReference type="GO" id="GO:0046872">
    <property type="term" value="F:metal ion binding"/>
    <property type="evidence" value="ECO:0007669"/>
    <property type="project" value="UniProtKB-KW"/>
</dbReference>
<evidence type="ECO:0000256" key="11">
    <source>
        <dbReference type="ARBA" id="ARBA00022840"/>
    </source>
</evidence>
<name>A0A0G4HV92_9ALVE</name>
<dbReference type="InterPro" id="IPR000719">
    <property type="entry name" value="Prot_kinase_dom"/>
</dbReference>
<protein>
    <recommendedName>
        <fullName evidence="3">non-specific serine/threonine protein kinase</fullName>
        <ecNumber evidence="3">2.7.11.1</ecNumber>
    </recommendedName>
</protein>
<evidence type="ECO:0000256" key="14">
    <source>
        <dbReference type="ARBA" id="ARBA00048679"/>
    </source>
</evidence>
<feature type="region of interest" description="Disordered" evidence="15">
    <location>
        <begin position="1"/>
        <end position="49"/>
    </location>
</feature>
<dbReference type="GO" id="GO:0005524">
    <property type="term" value="F:ATP binding"/>
    <property type="evidence" value="ECO:0007669"/>
    <property type="project" value="UniProtKB-KW"/>
</dbReference>
<dbReference type="CDD" id="cd05117">
    <property type="entry name" value="STKc_CAMK"/>
    <property type="match status" value="1"/>
</dbReference>
<dbReference type="FunFam" id="1.10.510.10:FF:000571">
    <property type="entry name" value="Maternal embryonic leucine zipper kinase"/>
    <property type="match status" value="1"/>
</dbReference>
<keyword evidence="10" id="KW-0106">Calcium</keyword>
<evidence type="ECO:0000256" key="5">
    <source>
        <dbReference type="ARBA" id="ARBA00022679"/>
    </source>
</evidence>
<dbReference type="Gene3D" id="1.10.510.10">
    <property type="entry name" value="Transferase(Phosphotransferase) domain 1"/>
    <property type="match status" value="1"/>
</dbReference>
<evidence type="ECO:0000256" key="1">
    <source>
        <dbReference type="ARBA" id="ARBA00001946"/>
    </source>
</evidence>
<dbReference type="PROSITE" id="PS50011">
    <property type="entry name" value="PROTEIN_KINASE_DOM"/>
    <property type="match status" value="1"/>
</dbReference>
<evidence type="ECO:0000256" key="7">
    <source>
        <dbReference type="ARBA" id="ARBA00022737"/>
    </source>
</evidence>
<dbReference type="VEuPathDB" id="CryptoDB:Cvel_32080"/>
<evidence type="ECO:0000256" key="3">
    <source>
        <dbReference type="ARBA" id="ARBA00012513"/>
    </source>
</evidence>
<keyword evidence="5" id="KW-0808">Transferase</keyword>
<reference evidence="17" key="1">
    <citation type="submission" date="2014-11" db="EMBL/GenBank/DDBJ databases">
        <authorList>
            <person name="Otto D Thomas"/>
            <person name="Naeem Raeece"/>
        </authorList>
    </citation>
    <scope>NUCLEOTIDE SEQUENCE</scope>
</reference>
<evidence type="ECO:0000259" key="16">
    <source>
        <dbReference type="PROSITE" id="PS50011"/>
    </source>
</evidence>
<evidence type="ECO:0000256" key="15">
    <source>
        <dbReference type="SAM" id="MobiDB-lite"/>
    </source>
</evidence>
<comment type="cofactor">
    <cofactor evidence="1">
        <name>Mg(2+)</name>
        <dbReference type="ChEBI" id="CHEBI:18420"/>
    </cofactor>
</comment>
<comment type="similarity">
    <text evidence="12">Belongs to the protein kinase superfamily. Ser/Thr protein kinase family. CDPK subfamily.</text>
</comment>
<comment type="catalytic activity">
    <reaction evidence="14">
        <text>L-seryl-[protein] + ATP = O-phospho-L-seryl-[protein] + ADP + H(+)</text>
        <dbReference type="Rhea" id="RHEA:17989"/>
        <dbReference type="Rhea" id="RHEA-COMP:9863"/>
        <dbReference type="Rhea" id="RHEA-COMP:11604"/>
        <dbReference type="ChEBI" id="CHEBI:15378"/>
        <dbReference type="ChEBI" id="CHEBI:29999"/>
        <dbReference type="ChEBI" id="CHEBI:30616"/>
        <dbReference type="ChEBI" id="CHEBI:83421"/>
        <dbReference type="ChEBI" id="CHEBI:456216"/>
        <dbReference type="EC" id="2.7.11.1"/>
    </reaction>
</comment>
<keyword evidence="11" id="KW-0067">ATP-binding</keyword>
<dbReference type="Pfam" id="PF00069">
    <property type="entry name" value="Pkinase"/>
    <property type="match status" value="1"/>
</dbReference>
<evidence type="ECO:0000256" key="8">
    <source>
        <dbReference type="ARBA" id="ARBA00022741"/>
    </source>
</evidence>
<evidence type="ECO:0000256" key="2">
    <source>
        <dbReference type="ARBA" id="ARBA00011245"/>
    </source>
</evidence>
<keyword evidence="4" id="KW-0723">Serine/threonine-protein kinase</keyword>
<comment type="subunit">
    <text evidence="2">Monomer.</text>
</comment>
<feature type="compositionally biased region" description="Polar residues" evidence="15">
    <location>
        <begin position="12"/>
        <end position="24"/>
    </location>
</feature>
<evidence type="ECO:0000256" key="10">
    <source>
        <dbReference type="ARBA" id="ARBA00022837"/>
    </source>
</evidence>
<dbReference type="FunFam" id="3.30.200.20:FF:000315">
    <property type="entry name" value="Calcium-dependent protein kinase 3"/>
    <property type="match status" value="1"/>
</dbReference>
<accession>A0A0G4HV92</accession>
<evidence type="ECO:0000256" key="9">
    <source>
        <dbReference type="ARBA" id="ARBA00022777"/>
    </source>
</evidence>
<dbReference type="SUPFAM" id="SSF56112">
    <property type="entry name" value="Protein kinase-like (PK-like)"/>
    <property type="match status" value="1"/>
</dbReference>
<keyword evidence="6" id="KW-0479">Metal-binding</keyword>
<dbReference type="EMBL" id="CDMZ01003985">
    <property type="protein sequence ID" value="CEM48291.1"/>
    <property type="molecule type" value="Genomic_DNA"/>
</dbReference>
<evidence type="ECO:0000256" key="12">
    <source>
        <dbReference type="ARBA" id="ARBA00024334"/>
    </source>
</evidence>
<comment type="catalytic activity">
    <reaction evidence="13">
        <text>L-threonyl-[protein] + ATP = O-phospho-L-threonyl-[protein] + ADP + H(+)</text>
        <dbReference type="Rhea" id="RHEA:46608"/>
        <dbReference type="Rhea" id="RHEA-COMP:11060"/>
        <dbReference type="Rhea" id="RHEA-COMP:11605"/>
        <dbReference type="ChEBI" id="CHEBI:15378"/>
        <dbReference type="ChEBI" id="CHEBI:30013"/>
        <dbReference type="ChEBI" id="CHEBI:30616"/>
        <dbReference type="ChEBI" id="CHEBI:61977"/>
        <dbReference type="ChEBI" id="CHEBI:456216"/>
        <dbReference type="EC" id="2.7.11.1"/>
    </reaction>
</comment>
<evidence type="ECO:0000256" key="6">
    <source>
        <dbReference type="ARBA" id="ARBA00022723"/>
    </source>
</evidence>
<gene>
    <name evidence="17" type="ORF">Cvel_32080</name>
</gene>
<organism evidence="17">
    <name type="scientific">Chromera velia CCMP2878</name>
    <dbReference type="NCBI Taxonomy" id="1169474"/>
    <lineage>
        <taxon>Eukaryota</taxon>
        <taxon>Sar</taxon>
        <taxon>Alveolata</taxon>
        <taxon>Colpodellida</taxon>
        <taxon>Chromeraceae</taxon>
        <taxon>Chromera</taxon>
    </lineage>
</organism>
<dbReference type="EC" id="2.7.11.1" evidence="3"/>
<evidence type="ECO:0000313" key="17">
    <source>
        <dbReference type="EMBL" id="CEM48291.1"/>
    </source>
</evidence>
<evidence type="ECO:0000256" key="4">
    <source>
        <dbReference type="ARBA" id="ARBA00022527"/>
    </source>
</evidence>
<dbReference type="SMART" id="SM00220">
    <property type="entry name" value="S_TKc"/>
    <property type="match status" value="1"/>
</dbReference>
<sequence length="294" mass="33697">MGSACRRAQIDADQNPNEQNQMSGRDSGRRPTTRSPSKGKDIKKQQTLIDTAPTIARTSRIQYKNIHEQYEFDKKVLGTGFSGPVKLAVDKQTGRKVAVKPFIKAGAKRDRVILLKNEAEIYLSIDHPNIAKLLEIYEDDEAVYLVMEYCSGRELYSRLVEKKQYTEYIAAETTKQMLDALAYLHSHNIVHRDLKLENWLYESEGEDAPLKLIDFGFSKVWNPTMSRKMHLTCGSIHYVSPDTLSRSYTNKCDLWSLGVLVYMLLVGYQPFWGANDDELIEKICRGEYSLESLR</sequence>
<dbReference type="PhylomeDB" id="A0A0G4HV92"/>
<evidence type="ECO:0000256" key="13">
    <source>
        <dbReference type="ARBA" id="ARBA00047899"/>
    </source>
</evidence>
<keyword evidence="8" id="KW-0547">Nucleotide-binding</keyword>
<keyword evidence="7" id="KW-0677">Repeat</keyword>
<keyword evidence="9" id="KW-0418">Kinase</keyword>
<dbReference type="AlphaFoldDB" id="A0A0G4HV92"/>
<feature type="domain" description="Protein kinase" evidence="16">
    <location>
        <begin position="71"/>
        <end position="294"/>
    </location>
</feature>
<dbReference type="InterPro" id="IPR011009">
    <property type="entry name" value="Kinase-like_dom_sf"/>
</dbReference>
<proteinExistence type="inferred from homology"/>
<dbReference type="PANTHER" id="PTHR24347">
    <property type="entry name" value="SERINE/THREONINE-PROTEIN KINASE"/>
    <property type="match status" value="1"/>
</dbReference>
<dbReference type="GO" id="GO:0004674">
    <property type="term" value="F:protein serine/threonine kinase activity"/>
    <property type="evidence" value="ECO:0007669"/>
    <property type="project" value="UniProtKB-KW"/>
</dbReference>